<feature type="binding site" evidence="3">
    <location>
        <position position="72"/>
    </location>
    <ligand>
        <name>substrate</name>
    </ligand>
</feature>
<dbReference type="HOGENOM" id="CLU_081811_1_1_6"/>
<dbReference type="InterPro" id="IPR041561">
    <property type="entry name" value="PglD_N"/>
</dbReference>
<reference evidence="6" key="1">
    <citation type="journal article" date="2014" name="Genome Announc.">
        <title>Full-genome sequence of the plant growth-promoting bacterium Pseudomonas protegens CHA0.</title>
        <authorList>
            <person name="Jousset A."/>
            <person name="Schuldes J."/>
            <person name="Keel C."/>
            <person name="Maurhofer M."/>
            <person name="Daniel R."/>
            <person name="Scheu S."/>
            <person name="Thuermer A."/>
        </authorList>
    </citation>
    <scope>NUCLEOTIDE SEQUENCE [LARGE SCALE GENOMIC DNA]</scope>
    <source>
        <strain evidence="6">DSM 19095 / LMG 27888 / CFBP 6595 / CHA0</strain>
    </source>
</reference>
<dbReference type="Proteomes" id="UP000013940">
    <property type="component" value="Chromosome"/>
</dbReference>
<evidence type="ECO:0000313" key="6">
    <source>
        <dbReference type="Proteomes" id="UP000013940"/>
    </source>
</evidence>
<feature type="active site" description="Proton acceptor" evidence="2">
    <location>
        <position position="137"/>
    </location>
</feature>
<feature type="site" description="Increases basicity of active site His" evidence="2">
    <location>
        <position position="138"/>
    </location>
</feature>
<dbReference type="KEGG" id="pprc:PFLCHA0_c16970"/>
<protein>
    <submittedName>
        <fullName evidence="5">Bacterial transferase</fullName>
    </submittedName>
</protein>
<dbReference type="InterPro" id="IPR001451">
    <property type="entry name" value="Hexapep"/>
</dbReference>
<dbReference type="PANTHER" id="PTHR43300:SF7">
    <property type="entry name" value="UDP-N-ACETYLBACILLOSAMINE N-ACETYLTRANSFERASE"/>
    <property type="match status" value="1"/>
</dbReference>
<sequence length="212" mass="22529">MRRMIILGAGGLGRQVLARVEADVACGIDWIIAGFLDERGPEVVAEILNCPWLGYPEHFQPQSDDLFIVAIGDPASREKQVKLLLGKGAKFIDYGRPGFLGVRTAWGPTFFGYDVSCGVDSQIGNYCFIDQDSMIGHDVVIGDYVHIAPRCLLAGYVKVGNGVVINSGAMLSRGVTVGDGAVIGMGAVVFKDVPAGATVVGNPARVIFTKQD</sequence>
<evidence type="ECO:0000256" key="1">
    <source>
        <dbReference type="ARBA" id="ARBA00007274"/>
    </source>
</evidence>
<name>A0A2C9EIN1_PSEPH</name>
<organism evidence="5 6">
    <name type="scientific">Pseudomonas protegens (strain DSM 19095 / LMG 27888 / CFBP 6595 / CHA0)</name>
    <dbReference type="NCBI Taxonomy" id="1124983"/>
    <lineage>
        <taxon>Bacteria</taxon>
        <taxon>Pseudomonadati</taxon>
        <taxon>Pseudomonadota</taxon>
        <taxon>Gammaproteobacteria</taxon>
        <taxon>Pseudomonadales</taxon>
        <taxon>Pseudomonadaceae</taxon>
        <taxon>Pseudomonas</taxon>
    </lineage>
</organism>
<dbReference type="CDD" id="cd03360">
    <property type="entry name" value="LbH_AT_putative"/>
    <property type="match status" value="1"/>
</dbReference>
<gene>
    <name evidence="5" type="ORF">PFLCHA0_c16970</name>
</gene>
<dbReference type="EMBL" id="CP003190">
    <property type="protein sequence ID" value="AGL83485.1"/>
    <property type="molecule type" value="Genomic_DNA"/>
</dbReference>
<dbReference type="InterPro" id="IPR020019">
    <property type="entry name" value="AcTrfase_PglD-like"/>
</dbReference>
<dbReference type="eggNOG" id="COG0110">
    <property type="taxonomic scope" value="Bacteria"/>
</dbReference>
<dbReference type="InterPro" id="IPR011004">
    <property type="entry name" value="Trimer_LpxA-like_sf"/>
</dbReference>
<dbReference type="Gene3D" id="3.40.50.20">
    <property type="match status" value="1"/>
</dbReference>
<dbReference type="PANTHER" id="PTHR43300">
    <property type="entry name" value="ACETYLTRANSFERASE"/>
    <property type="match status" value="1"/>
</dbReference>
<keyword evidence="5" id="KW-0808">Transferase</keyword>
<feature type="binding site" evidence="3">
    <location>
        <position position="146"/>
    </location>
    <ligand>
        <name>acetyl-CoA</name>
        <dbReference type="ChEBI" id="CHEBI:57288"/>
    </ligand>
</feature>
<dbReference type="Pfam" id="PF00132">
    <property type="entry name" value="Hexapep"/>
    <property type="match status" value="2"/>
</dbReference>
<evidence type="ECO:0000256" key="2">
    <source>
        <dbReference type="PIRSR" id="PIRSR620019-1"/>
    </source>
</evidence>
<dbReference type="SUPFAM" id="SSF51161">
    <property type="entry name" value="Trimeric LpxA-like enzymes"/>
    <property type="match status" value="1"/>
</dbReference>
<evidence type="ECO:0000256" key="3">
    <source>
        <dbReference type="PIRSR" id="PIRSR620019-2"/>
    </source>
</evidence>
<evidence type="ECO:0000313" key="5">
    <source>
        <dbReference type="EMBL" id="AGL83485.1"/>
    </source>
</evidence>
<dbReference type="Pfam" id="PF17836">
    <property type="entry name" value="PglD_N"/>
    <property type="match status" value="1"/>
</dbReference>
<dbReference type="InterPro" id="IPR050179">
    <property type="entry name" value="Trans_hexapeptide_repeat"/>
</dbReference>
<dbReference type="AlphaFoldDB" id="A0A2C9EIN1"/>
<feature type="domain" description="PglD N-terminal" evidence="4">
    <location>
        <begin position="4"/>
        <end position="82"/>
    </location>
</feature>
<comment type="similarity">
    <text evidence="1">Belongs to the transferase hexapeptide repeat family.</text>
</comment>
<dbReference type="Gene3D" id="2.160.10.10">
    <property type="entry name" value="Hexapeptide repeat proteins"/>
    <property type="match status" value="1"/>
</dbReference>
<evidence type="ECO:0000259" key="4">
    <source>
        <dbReference type="Pfam" id="PF17836"/>
    </source>
</evidence>
<proteinExistence type="inferred from homology"/>
<dbReference type="GO" id="GO:0016740">
    <property type="term" value="F:transferase activity"/>
    <property type="evidence" value="ECO:0007669"/>
    <property type="project" value="UniProtKB-KW"/>
</dbReference>
<accession>A0A2C9EIN1</accession>